<sequence>MTSRTVRTAGVEEELLARWPFWRANSARFAAREVWTDDTAEPTAALTLVGRHGGDALVGLGEPEALARVLGTAELPGGLVHALLPRGTWTHVPAQVRERFALVPGGSWDWLACDSQPEQRLGEDRAEILGTGTGALAAAGAVLARGYPERSDRDDDATRTWWGWRTADGELVAVLAARLASADGSGVHLSAVTVVPEHRRRGIASALTAAATRWGLAQGPLVHLGIWSDNDAARTLYLRLGFRVGAEIENLVPAQH</sequence>
<reference evidence="2 3" key="1">
    <citation type="submission" date="2019-10" db="EMBL/GenBank/DDBJ databases">
        <title>Georgenia wutianyii sp. nov. and Georgenia yuyongxinii sp. nov. isolated from plateau pika (Ochotona curzoniae) in the Qinghai-Tibet plateau of China.</title>
        <authorList>
            <person name="Tian Z."/>
        </authorList>
    </citation>
    <scope>NUCLEOTIDE SEQUENCE [LARGE SCALE GENOMIC DNA]</scope>
    <source>
        <strain evidence="2 3">JCM 19765</strain>
    </source>
</reference>
<dbReference type="Gene3D" id="3.40.630.30">
    <property type="match status" value="1"/>
</dbReference>
<dbReference type="EMBL" id="WHPC01000148">
    <property type="protein sequence ID" value="MPV39058.1"/>
    <property type="molecule type" value="Genomic_DNA"/>
</dbReference>
<name>A0A6N7EPK9_9MICO</name>
<protein>
    <submittedName>
        <fullName evidence="2">GNAT family N-acetyltransferase</fullName>
    </submittedName>
</protein>
<evidence type="ECO:0000259" key="1">
    <source>
        <dbReference type="PROSITE" id="PS51186"/>
    </source>
</evidence>
<keyword evidence="2" id="KW-0808">Transferase</keyword>
<gene>
    <name evidence="2" type="ORF">GB881_18810</name>
</gene>
<proteinExistence type="predicted"/>
<feature type="domain" description="N-acetyltransferase" evidence="1">
    <location>
        <begin position="113"/>
        <end position="256"/>
    </location>
</feature>
<dbReference type="Proteomes" id="UP000437709">
    <property type="component" value="Unassembled WGS sequence"/>
</dbReference>
<dbReference type="OrthoDB" id="5143160at2"/>
<keyword evidence="3" id="KW-1185">Reference proteome</keyword>
<evidence type="ECO:0000313" key="3">
    <source>
        <dbReference type="Proteomes" id="UP000437709"/>
    </source>
</evidence>
<dbReference type="InterPro" id="IPR000182">
    <property type="entry name" value="GNAT_dom"/>
</dbReference>
<dbReference type="SUPFAM" id="SSF55729">
    <property type="entry name" value="Acyl-CoA N-acyltransferases (Nat)"/>
    <property type="match status" value="1"/>
</dbReference>
<dbReference type="GO" id="GO:0016747">
    <property type="term" value="F:acyltransferase activity, transferring groups other than amino-acyl groups"/>
    <property type="evidence" value="ECO:0007669"/>
    <property type="project" value="InterPro"/>
</dbReference>
<dbReference type="InterPro" id="IPR016181">
    <property type="entry name" value="Acyl_CoA_acyltransferase"/>
</dbReference>
<dbReference type="AlphaFoldDB" id="A0A6N7EPK9"/>
<organism evidence="2 3">
    <name type="scientific">Georgenia subflava</name>
    <dbReference type="NCBI Taxonomy" id="1622177"/>
    <lineage>
        <taxon>Bacteria</taxon>
        <taxon>Bacillati</taxon>
        <taxon>Actinomycetota</taxon>
        <taxon>Actinomycetes</taxon>
        <taxon>Micrococcales</taxon>
        <taxon>Bogoriellaceae</taxon>
        <taxon>Georgenia</taxon>
    </lineage>
</organism>
<evidence type="ECO:0000313" key="2">
    <source>
        <dbReference type="EMBL" id="MPV39058.1"/>
    </source>
</evidence>
<dbReference type="RefSeq" id="WP_152195397.1">
    <property type="nucleotide sequence ID" value="NZ_VUKD01000003.1"/>
</dbReference>
<dbReference type="Pfam" id="PF00583">
    <property type="entry name" value="Acetyltransf_1"/>
    <property type="match status" value="1"/>
</dbReference>
<comment type="caution">
    <text evidence="2">The sequence shown here is derived from an EMBL/GenBank/DDBJ whole genome shotgun (WGS) entry which is preliminary data.</text>
</comment>
<dbReference type="CDD" id="cd04301">
    <property type="entry name" value="NAT_SF"/>
    <property type="match status" value="1"/>
</dbReference>
<dbReference type="PROSITE" id="PS51186">
    <property type="entry name" value="GNAT"/>
    <property type="match status" value="1"/>
</dbReference>
<accession>A0A6N7EPK9</accession>